<dbReference type="Proteomes" id="UP000324974">
    <property type="component" value="Chromosome"/>
</dbReference>
<dbReference type="GO" id="GO:0008967">
    <property type="term" value="F:phosphoglycolate phosphatase activity"/>
    <property type="evidence" value="ECO:0007669"/>
    <property type="project" value="UniProtKB-EC"/>
</dbReference>
<sequence length="233" mass="25543">MPIPSAIRAVFFDAVGTLIHPTPSAPEVYAHVAARFGLVLSAAEIRTRFLAAFRAEEAVDRAANWVTSEGREEARWRRIVAETLPGVRDAEACFRELYEHYARPDAWVVDPTAASVFAELRSRGLILGLASNYDHRLEAVVEGHAELRTLRPHVVISSRVGHRKPSPDFFAEVVGAVGMSPGEALLVGDDFENDYLGARAVGMGAVLLDPNNRNPEVGDRIRTLPELAQEMAH</sequence>
<reference evidence="2" key="1">
    <citation type="submission" date="2019-08" db="EMBL/GenBank/DDBJ databases">
        <title>Limnoglobus roseus gen. nov., sp. nov., a novel freshwater planctomycete with a giant genome from the family Gemmataceae.</title>
        <authorList>
            <person name="Kulichevskaya I.S."/>
            <person name="Naumoff D.G."/>
            <person name="Miroshnikov K."/>
            <person name="Ivanova A."/>
            <person name="Philippov D.A."/>
            <person name="Hakobyan A."/>
            <person name="Rijpstra I.C."/>
            <person name="Sinninghe Damste J.S."/>
            <person name="Liesack W."/>
            <person name="Dedysh S.N."/>
        </authorList>
    </citation>
    <scope>NUCLEOTIDE SEQUENCE [LARGE SCALE GENOMIC DNA]</scope>
    <source>
        <strain evidence="2">PX52</strain>
    </source>
</reference>
<keyword evidence="2" id="KW-1185">Reference proteome</keyword>
<accession>A0A5C1AB91</accession>
<name>A0A5C1AB91_9BACT</name>
<dbReference type="RefSeq" id="WP_149110112.1">
    <property type="nucleotide sequence ID" value="NZ_CP042425.1"/>
</dbReference>
<keyword evidence="1" id="KW-0378">Hydrolase</keyword>
<dbReference type="Gene3D" id="3.40.50.1000">
    <property type="entry name" value="HAD superfamily/HAD-like"/>
    <property type="match status" value="1"/>
</dbReference>
<dbReference type="Pfam" id="PF00702">
    <property type="entry name" value="Hydrolase"/>
    <property type="match status" value="1"/>
</dbReference>
<dbReference type="EMBL" id="CP042425">
    <property type="protein sequence ID" value="QEL15286.1"/>
    <property type="molecule type" value="Genomic_DNA"/>
</dbReference>
<dbReference type="InterPro" id="IPR023214">
    <property type="entry name" value="HAD_sf"/>
</dbReference>
<evidence type="ECO:0000313" key="2">
    <source>
        <dbReference type="Proteomes" id="UP000324974"/>
    </source>
</evidence>
<dbReference type="InterPro" id="IPR036412">
    <property type="entry name" value="HAD-like_sf"/>
</dbReference>
<dbReference type="SFLD" id="SFLDS00003">
    <property type="entry name" value="Haloacid_Dehalogenase"/>
    <property type="match status" value="1"/>
</dbReference>
<dbReference type="NCBIfam" id="TIGR01549">
    <property type="entry name" value="HAD-SF-IA-v1"/>
    <property type="match status" value="1"/>
</dbReference>
<dbReference type="OrthoDB" id="9809962at2"/>
<dbReference type="Gene3D" id="1.10.150.720">
    <property type="entry name" value="Haloacid dehalogenase-like hydrolase"/>
    <property type="match status" value="1"/>
</dbReference>
<dbReference type="InterPro" id="IPR006439">
    <property type="entry name" value="HAD-SF_hydro_IA"/>
</dbReference>
<dbReference type="SFLD" id="SFLDG01129">
    <property type="entry name" value="C1.5:_HAD__Beta-PGM__Phosphata"/>
    <property type="match status" value="1"/>
</dbReference>
<organism evidence="1 2">
    <name type="scientific">Limnoglobus roseus</name>
    <dbReference type="NCBI Taxonomy" id="2598579"/>
    <lineage>
        <taxon>Bacteria</taxon>
        <taxon>Pseudomonadati</taxon>
        <taxon>Planctomycetota</taxon>
        <taxon>Planctomycetia</taxon>
        <taxon>Gemmatales</taxon>
        <taxon>Gemmataceae</taxon>
        <taxon>Limnoglobus</taxon>
    </lineage>
</organism>
<protein>
    <submittedName>
        <fullName evidence="1">Phosphoglycolate phosphatase</fullName>
        <ecNumber evidence="1">3.1.3.18</ecNumber>
    </submittedName>
</protein>
<dbReference type="KEGG" id="lrs:PX52LOC_02201"/>
<dbReference type="NCBIfam" id="TIGR01509">
    <property type="entry name" value="HAD-SF-IA-v3"/>
    <property type="match status" value="1"/>
</dbReference>
<proteinExistence type="predicted"/>
<dbReference type="PANTHER" id="PTHR46649:SF4">
    <property type="entry name" value="HALOACID DEHALOGENASE-LIKE HYDROLASE (HAD) SUPERFAMILY PROTEIN"/>
    <property type="match status" value="1"/>
</dbReference>
<dbReference type="PANTHER" id="PTHR46649">
    <property type="match status" value="1"/>
</dbReference>
<evidence type="ECO:0000313" key="1">
    <source>
        <dbReference type="EMBL" id="QEL15286.1"/>
    </source>
</evidence>
<dbReference type="EC" id="3.1.3.18" evidence="1"/>
<dbReference type="SUPFAM" id="SSF56784">
    <property type="entry name" value="HAD-like"/>
    <property type="match status" value="1"/>
</dbReference>
<dbReference type="InterPro" id="IPR044924">
    <property type="entry name" value="HAD-SF_hydro_IA_REG-2-like_cap"/>
</dbReference>
<gene>
    <name evidence="1" type="primary">gph</name>
    <name evidence="1" type="ORF">PX52LOC_02201</name>
</gene>
<dbReference type="AlphaFoldDB" id="A0A5C1AB91"/>